<keyword evidence="1" id="KW-0175">Coiled coil</keyword>
<dbReference type="InterPro" id="IPR029775">
    <property type="entry name" value="NPHP4"/>
</dbReference>
<dbReference type="GO" id="GO:0097730">
    <property type="term" value="C:non-motile cilium"/>
    <property type="evidence" value="ECO:0007669"/>
    <property type="project" value="InterPro"/>
</dbReference>
<gene>
    <name evidence="3" type="ORF">JOQ06_007674</name>
</gene>
<comment type="caution">
    <text evidence="3">The sequence shown here is derived from an EMBL/GenBank/DDBJ whole genome shotgun (WGS) entry which is preliminary data.</text>
</comment>
<dbReference type="GO" id="GO:0090090">
    <property type="term" value="P:negative regulation of canonical Wnt signaling pathway"/>
    <property type="evidence" value="ECO:0007669"/>
    <property type="project" value="InterPro"/>
</dbReference>
<feature type="region of interest" description="Disordered" evidence="2">
    <location>
        <begin position="470"/>
        <end position="515"/>
    </location>
</feature>
<evidence type="ECO:0000313" key="4">
    <source>
        <dbReference type="Proteomes" id="UP001219934"/>
    </source>
</evidence>
<dbReference type="GO" id="GO:0036064">
    <property type="term" value="C:ciliary basal body"/>
    <property type="evidence" value="ECO:0007669"/>
    <property type="project" value="TreeGrafter"/>
</dbReference>
<name>A0AAD6B257_9TELE</name>
<feature type="region of interest" description="Disordered" evidence="2">
    <location>
        <begin position="331"/>
        <end position="351"/>
    </location>
</feature>
<proteinExistence type="predicted"/>
<feature type="coiled-coil region" evidence="1">
    <location>
        <begin position="210"/>
        <end position="268"/>
    </location>
</feature>
<accession>A0AAD6B257</accession>
<dbReference type="PANTHER" id="PTHR31043">
    <property type="entry name" value="NEPHROCYSTIN-4"/>
    <property type="match status" value="1"/>
</dbReference>
<dbReference type="AlphaFoldDB" id="A0AAD6B257"/>
<evidence type="ECO:0000256" key="1">
    <source>
        <dbReference type="SAM" id="Coils"/>
    </source>
</evidence>
<organism evidence="3 4">
    <name type="scientific">Pogonophryne albipinna</name>
    <dbReference type="NCBI Taxonomy" id="1090488"/>
    <lineage>
        <taxon>Eukaryota</taxon>
        <taxon>Metazoa</taxon>
        <taxon>Chordata</taxon>
        <taxon>Craniata</taxon>
        <taxon>Vertebrata</taxon>
        <taxon>Euteleostomi</taxon>
        <taxon>Actinopterygii</taxon>
        <taxon>Neopterygii</taxon>
        <taxon>Teleostei</taxon>
        <taxon>Neoteleostei</taxon>
        <taxon>Acanthomorphata</taxon>
        <taxon>Eupercaria</taxon>
        <taxon>Perciformes</taxon>
        <taxon>Notothenioidei</taxon>
        <taxon>Pogonophryne</taxon>
    </lineage>
</organism>
<feature type="compositionally biased region" description="Low complexity" evidence="2">
    <location>
        <begin position="332"/>
        <end position="343"/>
    </location>
</feature>
<feature type="non-terminal residue" evidence="3">
    <location>
        <position position="555"/>
    </location>
</feature>
<dbReference type="GO" id="GO:0035869">
    <property type="term" value="C:ciliary transition zone"/>
    <property type="evidence" value="ECO:0007669"/>
    <property type="project" value="TreeGrafter"/>
</dbReference>
<protein>
    <submittedName>
        <fullName evidence="3">Uncharacterized protein</fullName>
    </submittedName>
</protein>
<dbReference type="Proteomes" id="UP001219934">
    <property type="component" value="Unassembled WGS sequence"/>
</dbReference>
<dbReference type="PANTHER" id="PTHR31043:SF3">
    <property type="entry name" value="NEPHROCYSTIN-4"/>
    <property type="match status" value="1"/>
</dbReference>
<dbReference type="GO" id="GO:0097546">
    <property type="term" value="C:ciliary base"/>
    <property type="evidence" value="ECO:0007669"/>
    <property type="project" value="TreeGrafter"/>
</dbReference>
<keyword evidence="4" id="KW-1185">Reference proteome</keyword>
<dbReference type="EMBL" id="JAPTMU010000012">
    <property type="protein sequence ID" value="KAJ4934893.1"/>
    <property type="molecule type" value="Genomic_DNA"/>
</dbReference>
<sequence>MASDIDRQNQGSIDVIKAEHQAALSGQRELQAQIKEAHLAIHSYTATEEMLIAMKREKEETIKENVSLEKELKCLKERHNHLQVIKELYQLAKTEKQTVCQQNEALLQEVMDLCKKLENESIVQNEMDAMNASINEGNRQTDILQMHIFELAQRLLRLEDLQTSYNIAMAEKELISQQNQFLLQKNREFSRDLENEQTIKVKYETLNASNNAQRRDNDTMKKTLAEAQEKLAREADWQQKYIMAGHRRDCLEREHKKLSEDVQLFQGKLTSQGDLKKSYTTMEAKQGPEGTLRAVVIQERRLHVGVHNGWCFWDKPQVVVLEPLARSRSDSSSKQSSLVKDSSTTSPPPQMLGLRSSLELKLTNHQALAIVFQLEFVFSAPIGRETMLSVTSTSRAAFLQCVRWGIWFPFQEPADWKGEEIQIVLRGGAKPNPHGVMVYSTEMSAKTQSPVTLSPPGSAQEGKDTITFRLSSSLERKTSSPKASLRTKQEEVSRQRNIPPASPPDSPQGPGTTFRGEQLSLFASVDDDLSHGAALMFQGHALVLSTQVVPKPLGR</sequence>
<evidence type="ECO:0000313" key="3">
    <source>
        <dbReference type="EMBL" id="KAJ4934893.1"/>
    </source>
</evidence>
<feature type="coiled-coil region" evidence="1">
    <location>
        <begin position="51"/>
        <end position="120"/>
    </location>
</feature>
<evidence type="ECO:0000256" key="2">
    <source>
        <dbReference type="SAM" id="MobiDB-lite"/>
    </source>
</evidence>
<reference evidence="3" key="1">
    <citation type="submission" date="2022-11" db="EMBL/GenBank/DDBJ databases">
        <title>Chromosome-level genome of Pogonophryne albipinna.</title>
        <authorList>
            <person name="Jo E."/>
        </authorList>
    </citation>
    <scope>NUCLEOTIDE SEQUENCE</scope>
    <source>
        <strain evidence="3">SGF0006</strain>
        <tissue evidence="3">Muscle</tissue>
    </source>
</reference>
<dbReference type="GO" id="GO:1904491">
    <property type="term" value="P:protein localization to ciliary transition zone"/>
    <property type="evidence" value="ECO:0007669"/>
    <property type="project" value="TreeGrafter"/>
</dbReference>